<dbReference type="EMBL" id="CP036261">
    <property type="protein sequence ID" value="QDS89862.1"/>
    <property type="molecule type" value="Genomic_DNA"/>
</dbReference>
<dbReference type="RefSeq" id="WP_145347798.1">
    <property type="nucleotide sequence ID" value="NZ_CP036261.1"/>
</dbReference>
<reference evidence="10 11" key="1">
    <citation type="submission" date="2019-02" db="EMBL/GenBank/DDBJ databases">
        <title>Deep-cultivation of Planctomycetes and their phenomic and genomic characterization uncovers novel biology.</title>
        <authorList>
            <person name="Wiegand S."/>
            <person name="Jogler M."/>
            <person name="Boedeker C."/>
            <person name="Pinto D."/>
            <person name="Vollmers J."/>
            <person name="Rivas-Marin E."/>
            <person name="Kohn T."/>
            <person name="Peeters S.H."/>
            <person name="Heuer A."/>
            <person name="Rast P."/>
            <person name="Oberbeckmann S."/>
            <person name="Bunk B."/>
            <person name="Jeske O."/>
            <person name="Meyerdierks A."/>
            <person name="Storesund J.E."/>
            <person name="Kallscheuer N."/>
            <person name="Luecker S."/>
            <person name="Lage O.M."/>
            <person name="Pohl T."/>
            <person name="Merkel B.J."/>
            <person name="Hornburger P."/>
            <person name="Mueller R.-W."/>
            <person name="Bruemmer F."/>
            <person name="Labrenz M."/>
            <person name="Spormann A.M."/>
            <person name="Op den Camp H."/>
            <person name="Overmann J."/>
            <person name="Amann R."/>
            <person name="Jetten M.S.M."/>
            <person name="Mascher T."/>
            <person name="Medema M.H."/>
            <person name="Devos D.P."/>
            <person name="Kaster A.-K."/>
            <person name="Ovreas L."/>
            <person name="Rohde M."/>
            <person name="Galperin M.Y."/>
            <person name="Jogler C."/>
        </authorList>
    </citation>
    <scope>NUCLEOTIDE SEQUENCE [LARGE SCALE GENOMIC DNA]</scope>
    <source>
        <strain evidence="10 11">EC9</strain>
    </source>
</reference>
<dbReference type="AlphaFoldDB" id="A0A517M4R5"/>
<dbReference type="GO" id="GO:0016787">
    <property type="term" value="F:hydrolase activity"/>
    <property type="evidence" value="ECO:0007669"/>
    <property type="project" value="UniProtKB-KW"/>
</dbReference>
<evidence type="ECO:0000256" key="5">
    <source>
        <dbReference type="ARBA" id="ARBA00023136"/>
    </source>
</evidence>
<name>A0A517M4R5_9BACT</name>
<feature type="transmembrane region" description="Helical" evidence="7">
    <location>
        <begin position="293"/>
        <end position="320"/>
    </location>
</feature>
<evidence type="ECO:0000259" key="8">
    <source>
        <dbReference type="Pfam" id="PF02687"/>
    </source>
</evidence>
<evidence type="ECO:0000256" key="4">
    <source>
        <dbReference type="ARBA" id="ARBA00022989"/>
    </source>
</evidence>
<feature type="domain" description="MacB-like periplasmic core" evidence="9">
    <location>
        <begin position="18"/>
        <end position="213"/>
    </location>
</feature>
<feature type="transmembrane region" description="Helical" evidence="7">
    <location>
        <begin position="248"/>
        <end position="273"/>
    </location>
</feature>
<comment type="subcellular location">
    <subcellularLocation>
        <location evidence="1">Cell membrane</location>
        <topology evidence="1">Multi-pass membrane protein</topology>
    </subcellularLocation>
</comment>
<evidence type="ECO:0000256" key="6">
    <source>
        <dbReference type="ARBA" id="ARBA00038076"/>
    </source>
</evidence>
<evidence type="ECO:0000256" key="1">
    <source>
        <dbReference type="ARBA" id="ARBA00004651"/>
    </source>
</evidence>
<evidence type="ECO:0000256" key="3">
    <source>
        <dbReference type="ARBA" id="ARBA00022692"/>
    </source>
</evidence>
<sequence length="375" mass="40291">MRFGSLIFRNVLRRKLRSSLTIFAVAIAVGSVVSLVGIANGFKETFMEFYQGVDIDMVVVRSGSQRRLTSTLDESLSQRIAALQGVKEAVGGLADVVSFPDVNLYVVPVSGLPTDTTVFDHFHVLDGQRIENGEKPQVMLGTTLADTLEKKVGESLEVVEEEPFEIVAIFESDNVLENGSMIISLPQLQRIMGREGQISGVSIVLEDGVTDQQKESITEAIHKMDTGLSVRTTRDHVESLSEIQVAVAMAWLTSTVAILIGSLGTLNTMFMSIQERTPEIGILKAIGWERHRIISMILGESILLSLMGGVVGTIAATLLVKLLTQMPAVNGLIQGKISPAILMQAFAVAAVVGLLGGLLPAISASRLAPTVALRQ</sequence>
<evidence type="ECO:0000259" key="9">
    <source>
        <dbReference type="Pfam" id="PF12704"/>
    </source>
</evidence>
<dbReference type="Proteomes" id="UP000319557">
    <property type="component" value="Chromosome"/>
</dbReference>
<keyword evidence="10" id="KW-0378">Hydrolase</keyword>
<dbReference type="InterPro" id="IPR050250">
    <property type="entry name" value="Macrolide_Exporter_MacB"/>
</dbReference>
<dbReference type="KEGG" id="ruv:EC9_40630"/>
<accession>A0A517M4R5</accession>
<feature type="domain" description="ABC3 transporter permease C-terminal" evidence="8">
    <location>
        <begin position="253"/>
        <end position="368"/>
    </location>
</feature>
<keyword evidence="4 7" id="KW-1133">Transmembrane helix</keyword>
<dbReference type="PANTHER" id="PTHR30572">
    <property type="entry name" value="MEMBRANE COMPONENT OF TRANSPORTER-RELATED"/>
    <property type="match status" value="1"/>
</dbReference>
<dbReference type="GO" id="GO:0005524">
    <property type="term" value="F:ATP binding"/>
    <property type="evidence" value="ECO:0007669"/>
    <property type="project" value="UniProtKB-KW"/>
</dbReference>
<dbReference type="GO" id="GO:0005886">
    <property type="term" value="C:plasma membrane"/>
    <property type="evidence" value="ECO:0007669"/>
    <property type="project" value="UniProtKB-SubCell"/>
</dbReference>
<keyword evidence="2" id="KW-1003">Cell membrane</keyword>
<dbReference type="PANTHER" id="PTHR30572:SF4">
    <property type="entry name" value="ABC TRANSPORTER PERMEASE YTRF"/>
    <property type="match status" value="1"/>
</dbReference>
<evidence type="ECO:0000313" key="11">
    <source>
        <dbReference type="Proteomes" id="UP000319557"/>
    </source>
</evidence>
<keyword evidence="11" id="KW-1185">Reference proteome</keyword>
<proteinExistence type="inferred from homology"/>
<evidence type="ECO:0000256" key="2">
    <source>
        <dbReference type="ARBA" id="ARBA00022475"/>
    </source>
</evidence>
<protein>
    <submittedName>
        <fullName evidence="10">Macrolide export ATP-binding/permease protein MacB</fullName>
        <ecNumber evidence="10">3.6.3.-</ecNumber>
    </submittedName>
</protein>
<keyword evidence="10" id="KW-0067">ATP-binding</keyword>
<evidence type="ECO:0000256" key="7">
    <source>
        <dbReference type="SAM" id="Phobius"/>
    </source>
</evidence>
<evidence type="ECO:0000313" key="10">
    <source>
        <dbReference type="EMBL" id="QDS89862.1"/>
    </source>
</evidence>
<dbReference type="OrthoDB" id="9775474at2"/>
<dbReference type="GO" id="GO:0022857">
    <property type="term" value="F:transmembrane transporter activity"/>
    <property type="evidence" value="ECO:0007669"/>
    <property type="project" value="TreeGrafter"/>
</dbReference>
<dbReference type="Pfam" id="PF02687">
    <property type="entry name" value="FtsX"/>
    <property type="match status" value="1"/>
</dbReference>
<gene>
    <name evidence="10" type="primary">macB_7</name>
    <name evidence="10" type="ORF">EC9_40630</name>
</gene>
<keyword evidence="10" id="KW-0547">Nucleotide-binding</keyword>
<dbReference type="InterPro" id="IPR025857">
    <property type="entry name" value="MacB_PCD"/>
</dbReference>
<feature type="transmembrane region" description="Helical" evidence="7">
    <location>
        <begin position="340"/>
        <end position="359"/>
    </location>
</feature>
<comment type="similarity">
    <text evidence="6">Belongs to the ABC-4 integral membrane protein family.</text>
</comment>
<keyword evidence="3 7" id="KW-0812">Transmembrane</keyword>
<organism evidence="10 11">
    <name type="scientific">Rosistilla ulvae</name>
    <dbReference type="NCBI Taxonomy" id="1930277"/>
    <lineage>
        <taxon>Bacteria</taxon>
        <taxon>Pseudomonadati</taxon>
        <taxon>Planctomycetota</taxon>
        <taxon>Planctomycetia</taxon>
        <taxon>Pirellulales</taxon>
        <taxon>Pirellulaceae</taxon>
        <taxon>Rosistilla</taxon>
    </lineage>
</organism>
<keyword evidence="5 7" id="KW-0472">Membrane</keyword>
<dbReference type="InterPro" id="IPR003838">
    <property type="entry name" value="ABC3_permease_C"/>
</dbReference>
<dbReference type="EC" id="3.6.3.-" evidence="10"/>
<feature type="transmembrane region" description="Helical" evidence="7">
    <location>
        <begin position="20"/>
        <end position="42"/>
    </location>
</feature>
<dbReference type="Pfam" id="PF12704">
    <property type="entry name" value="MacB_PCD"/>
    <property type="match status" value="1"/>
</dbReference>